<keyword evidence="3 5" id="KW-0235">DNA replication</keyword>
<feature type="domain" description="Origin recognition complex subunit 2 winged-helix" evidence="8">
    <location>
        <begin position="403"/>
        <end position="463"/>
    </location>
</feature>
<dbReference type="InterPro" id="IPR056772">
    <property type="entry name" value="RecA-like_ORC2"/>
</dbReference>
<evidence type="ECO:0000259" key="7">
    <source>
        <dbReference type="Pfam" id="PF04084"/>
    </source>
</evidence>
<dbReference type="PANTHER" id="PTHR14052">
    <property type="entry name" value="ORIGIN RECOGNITION COMPLEX SUBUNIT 2"/>
    <property type="match status" value="1"/>
</dbReference>
<evidence type="ECO:0000313" key="10">
    <source>
        <dbReference type="Proteomes" id="UP000565441"/>
    </source>
</evidence>
<comment type="caution">
    <text evidence="9">The sequence shown here is derived from an EMBL/GenBank/DDBJ whole genome shotgun (WGS) entry which is preliminary data.</text>
</comment>
<dbReference type="InterPro" id="IPR007220">
    <property type="entry name" value="ORC2"/>
</dbReference>
<accession>A0A8H5M773</accession>
<feature type="region of interest" description="Disordered" evidence="6">
    <location>
        <begin position="262"/>
        <end position="297"/>
    </location>
</feature>
<reference evidence="9 10" key="1">
    <citation type="journal article" date="2020" name="ISME J.">
        <title>Uncovering the hidden diversity of litter-decomposition mechanisms in mushroom-forming fungi.</title>
        <authorList>
            <person name="Floudas D."/>
            <person name="Bentzer J."/>
            <person name="Ahren D."/>
            <person name="Johansson T."/>
            <person name="Persson P."/>
            <person name="Tunlid A."/>
        </authorList>
    </citation>
    <scope>NUCLEOTIDE SEQUENCE [LARGE SCALE GENOMIC DNA]</scope>
    <source>
        <strain evidence="9 10">CBS 661.87</strain>
    </source>
</reference>
<evidence type="ECO:0000259" key="8">
    <source>
        <dbReference type="Pfam" id="PF24882"/>
    </source>
</evidence>
<evidence type="ECO:0000256" key="1">
    <source>
        <dbReference type="ARBA" id="ARBA00004123"/>
    </source>
</evidence>
<evidence type="ECO:0000256" key="3">
    <source>
        <dbReference type="ARBA" id="ARBA00022705"/>
    </source>
</evidence>
<organism evidence="9 10">
    <name type="scientific">Tricholomella constricta</name>
    <dbReference type="NCBI Taxonomy" id="117010"/>
    <lineage>
        <taxon>Eukaryota</taxon>
        <taxon>Fungi</taxon>
        <taxon>Dikarya</taxon>
        <taxon>Basidiomycota</taxon>
        <taxon>Agaricomycotina</taxon>
        <taxon>Agaricomycetes</taxon>
        <taxon>Agaricomycetidae</taxon>
        <taxon>Agaricales</taxon>
        <taxon>Tricholomatineae</taxon>
        <taxon>Lyophyllaceae</taxon>
        <taxon>Tricholomella</taxon>
    </lineage>
</organism>
<feature type="domain" description="Origin recognition complex subunit 2 RecA-like" evidence="7">
    <location>
        <begin position="111"/>
        <end position="310"/>
    </location>
</feature>
<proteinExistence type="inferred from homology"/>
<comment type="similarity">
    <text evidence="2 5">Belongs to the ORC2 family.</text>
</comment>
<feature type="compositionally biased region" description="Pro residues" evidence="6">
    <location>
        <begin position="271"/>
        <end position="282"/>
    </location>
</feature>
<dbReference type="GO" id="GO:0006260">
    <property type="term" value="P:DNA replication"/>
    <property type="evidence" value="ECO:0007669"/>
    <property type="project" value="UniProtKB-UniRule"/>
</dbReference>
<comment type="function">
    <text evidence="5">Component of the origin recognition complex (ORC) that binds origins of replication. DNA-binding is ATP-dependent. ORC is required to assemble the pre-replication complex necessary to initiate DNA replication.</text>
</comment>
<dbReference type="Pfam" id="PF24882">
    <property type="entry name" value="WHD_ORC2"/>
    <property type="match status" value="1"/>
</dbReference>
<evidence type="ECO:0000256" key="5">
    <source>
        <dbReference type="RuleBase" id="RU368084"/>
    </source>
</evidence>
<dbReference type="InterPro" id="IPR056773">
    <property type="entry name" value="WHD_ORC2"/>
</dbReference>
<comment type="subcellular location">
    <subcellularLocation>
        <location evidence="1 5">Nucleus</location>
    </subcellularLocation>
</comment>
<keyword evidence="4 5" id="KW-0539">Nucleus</keyword>
<dbReference type="GO" id="GO:0003688">
    <property type="term" value="F:DNA replication origin binding"/>
    <property type="evidence" value="ECO:0007669"/>
    <property type="project" value="UniProtKB-UniRule"/>
</dbReference>
<name>A0A8H5M773_9AGAR</name>
<dbReference type="OrthoDB" id="346673at2759"/>
<evidence type="ECO:0000313" key="9">
    <source>
        <dbReference type="EMBL" id="KAF5383214.1"/>
    </source>
</evidence>
<feature type="compositionally biased region" description="Acidic residues" evidence="6">
    <location>
        <begin position="1"/>
        <end position="30"/>
    </location>
</feature>
<dbReference type="AlphaFoldDB" id="A0A8H5M773"/>
<feature type="region of interest" description="Disordered" evidence="6">
    <location>
        <begin position="1"/>
        <end position="43"/>
    </location>
</feature>
<dbReference type="Proteomes" id="UP000565441">
    <property type="component" value="Unassembled WGS sequence"/>
</dbReference>
<sequence>MQHLGDDDDNVSSNDEQEEDLLDEESDFEELVPRGKQKAVEEDDQHNLIVETAFDAYFTHASTRSRTSANVFSTLVPPLTAEEYNEGIESATKGKGPHLKPLHSRLLSASSRELLFSRFMSELGEGFNLLMYGYGSKRRVLNDFATDYCSKAGHVVVANAFHPEFTFKDLLSSIEQIPGILTQDLPGASTHETQSKRISDFFASSSSSKGRRHLYLIIHNIDAAPLRAPTSKSCLALLALTPRIHIVASLDHIHSPLLFSSSQSAARKPHPSPPPSPSPSSPPLGTTHPAPTSTPNSNPARGFAWLWHDLTTLLPYDFELAYADRTALAGAHGGGPRKKVDPTAAAAAAMQGAAMTETAALHILASVTQKAQKLFVLIATTQLEGIEEAAAAQEGGTGAHERDLQQFGIAHDILFTTARDSFIATNDTALRSLLGEFRDHGLVVAAPGTAGMGEVLWIPLRKERLTRVLDSLKVE</sequence>
<evidence type="ECO:0000256" key="6">
    <source>
        <dbReference type="SAM" id="MobiDB-lite"/>
    </source>
</evidence>
<dbReference type="GO" id="GO:0005664">
    <property type="term" value="C:nuclear origin of replication recognition complex"/>
    <property type="evidence" value="ECO:0007669"/>
    <property type="project" value="UniProtKB-UniRule"/>
</dbReference>
<evidence type="ECO:0000256" key="4">
    <source>
        <dbReference type="ARBA" id="ARBA00023242"/>
    </source>
</evidence>
<gene>
    <name evidence="9" type="ORF">D9615_004956</name>
</gene>
<protein>
    <recommendedName>
        <fullName evidence="5">Origin recognition complex subunit 2</fullName>
    </recommendedName>
</protein>
<comment type="subunit">
    <text evidence="5">Component of the origin recognition complex (ORC).</text>
</comment>
<dbReference type="EMBL" id="JAACJP010000007">
    <property type="protein sequence ID" value="KAF5383214.1"/>
    <property type="molecule type" value="Genomic_DNA"/>
</dbReference>
<evidence type="ECO:0000256" key="2">
    <source>
        <dbReference type="ARBA" id="ARBA00007421"/>
    </source>
</evidence>
<keyword evidence="10" id="KW-1185">Reference proteome</keyword>
<dbReference type="PANTHER" id="PTHR14052:SF0">
    <property type="entry name" value="ORIGIN RECOGNITION COMPLEX SUBUNIT 2"/>
    <property type="match status" value="1"/>
</dbReference>
<dbReference type="Pfam" id="PF04084">
    <property type="entry name" value="RecA-like_ORC2"/>
    <property type="match status" value="1"/>
</dbReference>